<dbReference type="NCBIfam" id="TIGR03025">
    <property type="entry name" value="EPS_sugtrans"/>
    <property type="match status" value="1"/>
</dbReference>
<feature type="transmembrane region" description="Helical" evidence="2">
    <location>
        <begin position="27"/>
        <end position="46"/>
    </location>
</feature>
<dbReference type="InterPro" id="IPR017476">
    <property type="entry name" value="UDP-Glc/GDP-Man"/>
</dbReference>
<gene>
    <name evidence="4" type="ORF">GTP27_10200</name>
</gene>
<keyword evidence="2" id="KW-0812">Transmembrane</keyword>
<dbReference type="Pfam" id="PF03720">
    <property type="entry name" value="UDPG_MGDP_dh_C"/>
    <property type="match status" value="1"/>
</dbReference>
<accession>A0ABW9VM64</accession>
<keyword evidence="2" id="KW-1133">Transmembrane helix</keyword>
<dbReference type="InterPro" id="IPR017475">
    <property type="entry name" value="EPS_sugar_tfrase"/>
</dbReference>
<comment type="caution">
    <text evidence="4">The sequence shown here is derived from an EMBL/GenBank/DDBJ whole genome shotgun (WGS) entry which is preliminary data.</text>
</comment>
<dbReference type="SMART" id="SM00984">
    <property type="entry name" value="UDPG_MGDP_dh_C"/>
    <property type="match status" value="1"/>
</dbReference>
<dbReference type="InterPro" id="IPR028359">
    <property type="entry name" value="UDP_ManNAc/GlcNAc_DH"/>
</dbReference>
<name>A0ABW9VM64_9BURK</name>
<keyword evidence="2" id="KW-0472">Membrane</keyword>
<feature type="transmembrane region" description="Helical" evidence="2">
    <location>
        <begin position="58"/>
        <end position="80"/>
    </location>
</feature>
<dbReference type="Pfam" id="PF02397">
    <property type="entry name" value="Bac_transf"/>
    <property type="match status" value="1"/>
</dbReference>
<evidence type="ECO:0000313" key="5">
    <source>
        <dbReference type="Proteomes" id="UP000478090"/>
    </source>
</evidence>
<proteinExistence type="inferred from homology"/>
<sequence length="635" mass="70027">MALLLVAVLSSPWWLAGKYFLPQQVYGTGLGYALAMVASMGTLGMYQPSQTRADMRSTLIRILPALALAFCLQNLLATILPGHHLGHVSAAVFLLGGLAVLGTRLLVFTSVQSRLLEQRLIVIGQGTTARECLALAAAGGGFHPFKVLGFVAVQGEDICVPRSMLLPAEPSLLALARRHSADEIIVSVGDRRGGGLPVHQLLDCALGGVAITDAATFFEREACQIRLDALQPSYLIFGGGFKQNLLRAGVKRAVDLLASALIGLLAAPIMLIAALAIWLEDGGQVFYQQERIGRNNRPFRVLKFRSMRADAERDGQPRWALENDPRITRVGYWLRRLRIDELPQMLNVLRGEMSFVGPRPERAYFVSRLSDQTAYYNVRHSIKPGITGLAQVRYRYGASMEDGLSMVAEAAKVIENTQRDLNIALMNELAIIFDRLQIDTHEVLKAAASKWNFLPFQPGLVGGHCIGVDPYYLIHKAQKLGYHPDVILAGRKINDSMAKFVAERTIKLMVQANLRIKGATVIVLGLTFKENCPDLRNSKVADLITELQSFGVEVLVHDPVADPEEAVHEYGVQLQRWQELPVADAMICAVPHRTLLQRPISELCSRLRNDGCLIDLKGQFDMPAMLATGRHVWRL</sequence>
<dbReference type="InterPro" id="IPR008927">
    <property type="entry name" value="6-PGluconate_DH-like_C_sf"/>
</dbReference>
<dbReference type="SUPFAM" id="SSF52413">
    <property type="entry name" value="UDP-glucose/GDP-mannose dehydrogenase C-terminal domain"/>
    <property type="match status" value="1"/>
</dbReference>
<evidence type="ECO:0000256" key="1">
    <source>
        <dbReference type="ARBA" id="ARBA00006601"/>
    </source>
</evidence>
<reference evidence="4 5" key="1">
    <citation type="submission" date="2019-12" db="EMBL/GenBank/DDBJ databases">
        <title>Novel species isolated from a subtropical stream in China.</title>
        <authorList>
            <person name="Lu H."/>
        </authorList>
    </citation>
    <scope>NUCLEOTIDE SEQUENCE [LARGE SCALE GENOMIC DNA]</scope>
    <source>
        <strain evidence="4 5">CY13W</strain>
    </source>
</reference>
<evidence type="ECO:0000256" key="2">
    <source>
        <dbReference type="SAM" id="Phobius"/>
    </source>
</evidence>
<dbReference type="NCBIfam" id="TIGR03013">
    <property type="entry name" value="EpsB_2"/>
    <property type="match status" value="1"/>
</dbReference>
<feature type="domain" description="UDP-glucose/GDP-mannose dehydrogenase C-terminal" evidence="3">
    <location>
        <begin position="522"/>
        <end position="622"/>
    </location>
</feature>
<dbReference type="InterPro" id="IPR003362">
    <property type="entry name" value="Bact_transf"/>
</dbReference>
<dbReference type="PIRSF" id="PIRSF000124">
    <property type="entry name" value="UDPglc_GDPman_dh"/>
    <property type="match status" value="1"/>
</dbReference>
<protein>
    <submittedName>
        <fullName evidence="4">TIGR03013 family PEP-CTERM/XrtA system glycosyltransferase</fullName>
    </submittedName>
</protein>
<dbReference type="InterPro" id="IPR017464">
    <property type="entry name" value="Sugar_tfrase_EpsB_2"/>
</dbReference>
<evidence type="ECO:0000259" key="3">
    <source>
        <dbReference type="SMART" id="SM00984"/>
    </source>
</evidence>
<evidence type="ECO:0000313" key="4">
    <source>
        <dbReference type="EMBL" id="MYM39700.1"/>
    </source>
</evidence>
<dbReference type="SUPFAM" id="SSF48179">
    <property type="entry name" value="6-phosphogluconate dehydrogenase C-terminal domain-like"/>
    <property type="match status" value="1"/>
</dbReference>
<dbReference type="Gene3D" id="3.40.50.720">
    <property type="entry name" value="NAD(P)-binding Rossmann-like Domain"/>
    <property type="match status" value="1"/>
</dbReference>
<dbReference type="PIRSF" id="PIRSF500136">
    <property type="entry name" value="UDP_ManNAc_DH"/>
    <property type="match status" value="1"/>
</dbReference>
<feature type="transmembrane region" description="Helical" evidence="2">
    <location>
        <begin position="256"/>
        <end position="279"/>
    </location>
</feature>
<dbReference type="InterPro" id="IPR036220">
    <property type="entry name" value="UDP-Glc/GDP-Man_DH_C_sf"/>
</dbReference>
<feature type="transmembrane region" description="Helical" evidence="2">
    <location>
        <begin position="86"/>
        <end position="107"/>
    </location>
</feature>
<keyword evidence="5" id="KW-1185">Reference proteome</keyword>
<dbReference type="PANTHER" id="PTHR43491">
    <property type="entry name" value="UDP-N-ACETYL-D-MANNOSAMINE DEHYDROGENASE"/>
    <property type="match status" value="1"/>
</dbReference>
<dbReference type="PANTHER" id="PTHR43491:SF2">
    <property type="entry name" value="UDP-N-ACETYL-D-MANNOSAMINE DEHYDROGENASE"/>
    <property type="match status" value="1"/>
</dbReference>
<dbReference type="InterPro" id="IPR014027">
    <property type="entry name" value="UDP-Glc/GDP-Man_DH_C"/>
</dbReference>
<dbReference type="Proteomes" id="UP000478090">
    <property type="component" value="Unassembled WGS sequence"/>
</dbReference>
<dbReference type="EMBL" id="WWCM01000006">
    <property type="protein sequence ID" value="MYM39700.1"/>
    <property type="molecule type" value="Genomic_DNA"/>
</dbReference>
<comment type="similarity">
    <text evidence="1">Belongs to the UDP-glucose/GDP-mannose dehydrogenase family.</text>
</comment>
<organism evidence="4 5">
    <name type="scientific">Duganella qianjiadongensis</name>
    <dbReference type="NCBI Taxonomy" id="2692176"/>
    <lineage>
        <taxon>Bacteria</taxon>
        <taxon>Pseudomonadati</taxon>
        <taxon>Pseudomonadota</taxon>
        <taxon>Betaproteobacteria</taxon>
        <taxon>Burkholderiales</taxon>
        <taxon>Oxalobacteraceae</taxon>
        <taxon>Telluria group</taxon>
        <taxon>Duganella</taxon>
    </lineage>
</organism>